<organism evidence="2 3">
    <name type="scientific">Stylonychia lemnae</name>
    <name type="common">Ciliate</name>
    <dbReference type="NCBI Taxonomy" id="5949"/>
    <lineage>
        <taxon>Eukaryota</taxon>
        <taxon>Sar</taxon>
        <taxon>Alveolata</taxon>
        <taxon>Ciliophora</taxon>
        <taxon>Intramacronucleata</taxon>
        <taxon>Spirotrichea</taxon>
        <taxon>Stichotrichia</taxon>
        <taxon>Sporadotrichida</taxon>
        <taxon>Oxytrichidae</taxon>
        <taxon>Stylonychinae</taxon>
        <taxon>Stylonychia</taxon>
    </lineage>
</organism>
<reference evidence="2 3" key="1">
    <citation type="submission" date="2014-06" db="EMBL/GenBank/DDBJ databases">
        <authorList>
            <person name="Swart Estienne"/>
        </authorList>
    </citation>
    <scope>NUCLEOTIDE SEQUENCE [LARGE SCALE GENOMIC DNA]</scope>
    <source>
        <strain evidence="2 3">130c</strain>
    </source>
</reference>
<accession>A0A078B9C1</accession>
<dbReference type="EMBL" id="CCKQ01018221">
    <property type="protein sequence ID" value="CDW90168.1"/>
    <property type="molecule type" value="Genomic_DNA"/>
</dbReference>
<evidence type="ECO:0000256" key="1">
    <source>
        <dbReference type="SAM" id="MobiDB-lite"/>
    </source>
</evidence>
<keyword evidence="3" id="KW-1185">Reference proteome</keyword>
<gene>
    <name evidence="2" type="primary">Contig14855.g15822</name>
    <name evidence="2" type="ORF">STYLEM_19309</name>
</gene>
<dbReference type="Proteomes" id="UP000039865">
    <property type="component" value="Unassembled WGS sequence"/>
</dbReference>
<dbReference type="AlphaFoldDB" id="A0A078B9C1"/>
<feature type="region of interest" description="Disordered" evidence="1">
    <location>
        <begin position="1"/>
        <end position="137"/>
    </location>
</feature>
<evidence type="ECO:0000313" key="3">
    <source>
        <dbReference type="Proteomes" id="UP000039865"/>
    </source>
</evidence>
<protein>
    <submittedName>
        <fullName evidence="2">Uncharacterized protein</fullName>
    </submittedName>
</protein>
<sequence>MTRPQKKVESKNNLRYALSRYPEELTERSQNQPKGQDQPQKNKQYTIFRLNNSHQESASTVSRQETITFSSQFQGQQIVYPPKLNQSKNKLNQNQDEPYTPRFEDSRKNEEDQQLQQDDRLSIPKNEYPKDNQKPSLYIQDQDQFKQLNEIEWHNSNYEKELQRRLQ</sequence>
<feature type="compositionally biased region" description="Polar residues" evidence="1">
    <location>
        <begin position="28"/>
        <end position="77"/>
    </location>
</feature>
<feature type="compositionally biased region" description="Basic and acidic residues" evidence="1">
    <location>
        <begin position="102"/>
        <end position="133"/>
    </location>
</feature>
<evidence type="ECO:0000313" key="2">
    <source>
        <dbReference type="EMBL" id="CDW90168.1"/>
    </source>
</evidence>
<feature type="compositionally biased region" description="Low complexity" evidence="1">
    <location>
        <begin position="83"/>
        <end position="95"/>
    </location>
</feature>
<name>A0A078B9C1_STYLE</name>
<feature type="compositionally biased region" description="Basic and acidic residues" evidence="1">
    <location>
        <begin position="1"/>
        <end position="12"/>
    </location>
</feature>
<dbReference type="InParanoid" id="A0A078B9C1"/>
<proteinExistence type="predicted"/>